<keyword evidence="4" id="KW-0902">Two-component regulatory system</keyword>
<protein>
    <submittedName>
        <fullName evidence="12">Transcriptional regulator</fullName>
    </submittedName>
</protein>
<dbReference type="SMART" id="SM00448">
    <property type="entry name" value="REC"/>
    <property type="match status" value="1"/>
</dbReference>
<dbReference type="FunFam" id="3.40.50.2300:FF:000002">
    <property type="entry name" value="DNA-binding response regulator PhoP"/>
    <property type="match status" value="1"/>
</dbReference>
<gene>
    <name evidence="12" type="ORF">SAHL_15545</name>
</gene>
<dbReference type="GO" id="GO:0000976">
    <property type="term" value="F:transcription cis-regulatory region binding"/>
    <property type="evidence" value="ECO:0007669"/>
    <property type="project" value="TreeGrafter"/>
</dbReference>
<dbReference type="GO" id="GO:0005829">
    <property type="term" value="C:cytosol"/>
    <property type="evidence" value="ECO:0007669"/>
    <property type="project" value="TreeGrafter"/>
</dbReference>
<dbReference type="AlphaFoldDB" id="A0A423PGQ6"/>
<dbReference type="InterPro" id="IPR001867">
    <property type="entry name" value="OmpR/PhoB-type_DNA-bd"/>
</dbReference>
<proteinExistence type="predicted"/>
<evidence type="ECO:0000256" key="8">
    <source>
        <dbReference type="PROSITE-ProRule" id="PRU00169"/>
    </source>
</evidence>
<dbReference type="Pfam" id="PF00072">
    <property type="entry name" value="Response_reg"/>
    <property type="match status" value="1"/>
</dbReference>
<feature type="DNA-binding region" description="OmpR/PhoB-type" evidence="9">
    <location>
        <begin position="124"/>
        <end position="218"/>
    </location>
</feature>
<dbReference type="InterPro" id="IPR039420">
    <property type="entry name" value="WalR-like"/>
</dbReference>
<dbReference type="SUPFAM" id="SSF52172">
    <property type="entry name" value="CheY-like"/>
    <property type="match status" value="1"/>
</dbReference>
<keyword evidence="2" id="KW-0963">Cytoplasm</keyword>
<sequence length="228" mass="24913">MHVLLIEDDTLVGSGIRSGLEVAGFTVDWATNAEQARLSLAAVDSDVVVLDLGLPDTDGLALLREWRRADNPVPVLVLTARDAVADRVTGLQAGADDYLLKPFDLDELTARLQALLRRAAGRATSLIEHGPVCFDPVGRQVWRDGREVELTRREFALLAKLLYARRAILSLEQLKDALYGLDTDVESNAVNVHIYNLRRKLGAGLIRTVRGLGYRLGEPADIDRGGPA</sequence>
<evidence type="ECO:0000256" key="4">
    <source>
        <dbReference type="ARBA" id="ARBA00023012"/>
    </source>
</evidence>
<dbReference type="Proteomes" id="UP000285123">
    <property type="component" value="Unassembled WGS sequence"/>
</dbReference>
<dbReference type="Pfam" id="PF00486">
    <property type="entry name" value="Trans_reg_C"/>
    <property type="match status" value="1"/>
</dbReference>
<evidence type="ECO:0000259" key="11">
    <source>
        <dbReference type="PROSITE" id="PS51755"/>
    </source>
</evidence>
<evidence type="ECO:0000256" key="2">
    <source>
        <dbReference type="ARBA" id="ARBA00022490"/>
    </source>
</evidence>
<dbReference type="PROSITE" id="PS50110">
    <property type="entry name" value="RESPONSE_REGULATORY"/>
    <property type="match status" value="1"/>
</dbReference>
<name>A0A423PGQ6_9GAMM</name>
<organism evidence="12 13">
    <name type="scientific">Salinisphaera orenii YIM 95161</name>
    <dbReference type="NCBI Taxonomy" id="1051139"/>
    <lineage>
        <taxon>Bacteria</taxon>
        <taxon>Pseudomonadati</taxon>
        <taxon>Pseudomonadota</taxon>
        <taxon>Gammaproteobacteria</taxon>
        <taxon>Salinisphaerales</taxon>
        <taxon>Salinisphaeraceae</taxon>
        <taxon>Salinisphaera</taxon>
    </lineage>
</organism>
<dbReference type="GO" id="GO:0006355">
    <property type="term" value="P:regulation of DNA-templated transcription"/>
    <property type="evidence" value="ECO:0007669"/>
    <property type="project" value="InterPro"/>
</dbReference>
<evidence type="ECO:0000256" key="7">
    <source>
        <dbReference type="ARBA" id="ARBA00023163"/>
    </source>
</evidence>
<keyword evidence="7" id="KW-0804">Transcription</keyword>
<feature type="domain" description="OmpR/PhoB-type" evidence="11">
    <location>
        <begin position="124"/>
        <end position="218"/>
    </location>
</feature>
<keyword evidence="6 9" id="KW-0238">DNA-binding</keyword>
<dbReference type="Gene3D" id="1.10.10.10">
    <property type="entry name" value="Winged helix-like DNA-binding domain superfamily/Winged helix DNA-binding domain"/>
    <property type="match status" value="1"/>
</dbReference>
<dbReference type="InterPro" id="IPR011006">
    <property type="entry name" value="CheY-like_superfamily"/>
</dbReference>
<dbReference type="EMBL" id="AYKF01000124">
    <property type="protein sequence ID" value="ROO24780.1"/>
    <property type="molecule type" value="Genomic_DNA"/>
</dbReference>
<keyword evidence="3 8" id="KW-0597">Phosphoprotein</keyword>
<dbReference type="RefSeq" id="WP_123592322.1">
    <property type="nucleotide sequence ID" value="NZ_AYKF01000124.1"/>
</dbReference>
<dbReference type="SMART" id="SM00862">
    <property type="entry name" value="Trans_reg_C"/>
    <property type="match status" value="1"/>
</dbReference>
<feature type="domain" description="Response regulatory" evidence="10">
    <location>
        <begin position="2"/>
        <end position="116"/>
    </location>
</feature>
<comment type="caution">
    <text evidence="12">The sequence shown here is derived from an EMBL/GenBank/DDBJ whole genome shotgun (WGS) entry which is preliminary data.</text>
</comment>
<dbReference type="OrthoDB" id="9802426at2"/>
<dbReference type="PANTHER" id="PTHR48111">
    <property type="entry name" value="REGULATOR OF RPOS"/>
    <property type="match status" value="1"/>
</dbReference>
<dbReference type="Gene3D" id="6.10.250.690">
    <property type="match status" value="1"/>
</dbReference>
<evidence type="ECO:0000313" key="12">
    <source>
        <dbReference type="EMBL" id="ROO24780.1"/>
    </source>
</evidence>
<evidence type="ECO:0000256" key="5">
    <source>
        <dbReference type="ARBA" id="ARBA00023015"/>
    </source>
</evidence>
<dbReference type="GO" id="GO:0000156">
    <property type="term" value="F:phosphorelay response regulator activity"/>
    <property type="evidence" value="ECO:0007669"/>
    <property type="project" value="TreeGrafter"/>
</dbReference>
<accession>A0A423PGQ6</accession>
<feature type="modified residue" description="4-aspartylphosphate" evidence="8">
    <location>
        <position position="51"/>
    </location>
</feature>
<reference evidence="12 13" key="1">
    <citation type="submission" date="2013-10" db="EMBL/GenBank/DDBJ databases">
        <title>Salinisphaera halophila YIM 95161 Genome Sequencing.</title>
        <authorList>
            <person name="Lai Q."/>
            <person name="Li C."/>
            <person name="Shao Z."/>
        </authorList>
    </citation>
    <scope>NUCLEOTIDE SEQUENCE [LARGE SCALE GENOMIC DNA]</scope>
    <source>
        <strain evidence="12 13">YIM 95161</strain>
    </source>
</reference>
<dbReference type="Gene3D" id="3.40.50.2300">
    <property type="match status" value="1"/>
</dbReference>
<dbReference type="InterPro" id="IPR001789">
    <property type="entry name" value="Sig_transdc_resp-reg_receiver"/>
</dbReference>
<keyword evidence="5" id="KW-0805">Transcription regulation</keyword>
<evidence type="ECO:0000313" key="13">
    <source>
        <dbReference type="Proteomes" id="UP000285123"/>
    </source>
</evidence>
<comment type="subcellular location">
    <subcellularLocation>
        <location evidence="1">Cytoplasm</location>
    </subcellularLocation>
</comment>
<evidence type="ECO:0000256" key="9">
    <source>
        <dbReference type="PROSITE-ProRule" id="PRU01091"/>
    </source>
</evidence>
<evidence type="ECO:0000256" key="1">
    <source>
        <dbReference type="ARBA" id="ARBA00004496"/>
    </source>
</evidence>
<dbReference type="GO" id="GO:0032993">
    <property type="term" value="C:protein-DNA complex"/>
    <property type="evidence" value="ECO:0007669"/>
    <property type="project" value="TreeGrafter"/>
</dbReference>
<evidence type="ECO:0000256" key="3">
    <source>
        <dbReference type="ARBA" id="ARBA00022553"/>
    </source>
</evidence>
<evidence type="ECO:0000259" key="10">
    <source>
        <dbReference type="PROSITE" id="PS50110"/>
    </source>
</evidence>
<dbReference type="PROSITE" id="PS51755">
    <property type="entry name" value="OMPR_PHOB"/>
    <property type="match status" value="1"/>
</dbReference>
<dbReference type="PANTHER" id="PTHR48111:SF35">
    <property type="entry name" value="TRANSCRIPTIONAL REGULATORY PROTEIN QSEB"/>
    <property type="match status" value="1"/>
</dbReference>
<dbReference type="CDD" id="cd00383">
    <property type="entry name" value="trans_reg_C"/>
    <property type="match status" value="1"/>
</dbReference>
<dbReference type="CDD" id="cd17624">
    <property type="entry name" value="REC_OmpR_PmrA-like"/>
    <property type="match status" value="1"/>
</dbReference>
<dbReference type="InterPro" id="IPR036388">
    <property type="entry name" value="WH-like_DNA-bd_sf"/>
</dbReference>
<evidence type="ECO:0000256" key="6">
    <source>
        <dbReference type="ARBA" id="ARBA00023125"/>
    </source>
</evidence>